<dbReference type="Gramene" id="Bra000922.1">
    <property type="protein sequence ID" value="Bra000922.1-P"/>
    <property type="gene ID" value="Bra000922"/>
</dbReference>
<organism evidence="2 3">
    <name type="scientific">Brassica campestris</name>
    <name type="common">Field mustard</name>
    <dbReference type="NCBI Taxonomy" id="3711"/>
    <lineage>
        <taxon>Eukaryota</taxon>
        <taxon>Viridiplantae</taxon>
        <taxon>Streptophyta</taxon>
        <taxon>Embryophyta</taxon>
        <taxon>Tracheophyta</taxon>
        <taxon>Spermatophyta</taxon>
        <taxon>Magnoliopsida</taxon>
        <taxon>eudicotyledons</taxon>
        <taxon>Gunneridae</taxon>
        <taxon>Pentapetalae</taxon>
        <taxon>rosids</taxon>
        <taxon>malvids</taxon>
        <taxon>Brassicales</taxon>
        <taxon>Brassicaceae</taxon>
        <taxon>Brassiceae</taxon>
        <taxon>Brassica</taxon>
    </lineage>
</organism>
<feature type="region of interest" description="Disordered" evidence="1">
    <location>
        <begin position="1"/>
        <end position="42"/>
    </location>
</feature>
<evidence type="ECO:0000313" key="3">
    <source>
        <dbReference type="Proteomes" id="UP000011750"/>
    </source>
</evidence>
<reference evidence="2" key="3">
    <citation type="submission" date="2023-03" db="UniProtKB">
        <authorList>
            <consortium name="EnsemblPlants"/>
        </authorList>
    </citation>
    <scope>IDENTIFICATION</scope>
    <source>
        <strain evidence="2">cv. Chiifu-401-42</strain>
    </source>
</reference>
<dbReference type="AlphaFoldDB" id="M4C9P3"/>
<name>M4C9P3_BRACM</name>
<reference evidence="2 3" key="1">
    <citation type="journal article" date="2011" name="Nat. Genet.">
        <title>The genome of the mesopolyploid crop species Brassica rapa.</title>
        <authorList>
            <consortium name="Brassica rapa Genome Sequencing Project Consortium"/>
            <person name="Wang X."/>
            <person name="Wang H."/>
            <person name="Wang J."/>
            <person name="Sun R."/>
            <person name="Wu J."/>
            <person name="Liu S."/>
            <person name="Bai Y."/>
            <person name="Mun J.H."/>
            <person name="Bancroft I."/>
            <person name="Cheng F."/>
            <person name="Huang S."/>
            <person name="Li X."/>
            <person name="Hua W."/>
            <person name="Wang J."/>
            <person name="Wang X."/>
            <person name="Freeling M."/>
            <person name="Pires J.C."/>
            <person name="Paterson A.H."/>
            <person name="Chalhoub B."/>
            <person name="Wang B."/>
            <person name="Hayward A."/>
            <person name="Sharpe A.G."/>
            <person name="Park B.S."/>
            <person name="Weisshaar B."/>
            <person name="Liu B."/>
            <person name="Li B."/>
            <person name="Liu B."/>
            <person name="Tong C."/>
            <person name="Song C."/>
            <person name="Duran C."/>
            <person name="Peng C."/>
            <person name="Geng C."/>
            <person name="Koh C."/>
            <person name="Lin C."/>
            <person name="Edwards D."/>
            <person name="Mu D."/>
            <person name="Shen D."/>
            <person name="Soumpourou E."/>
            <person name="Li F."/>
            <person name="Fraser F."/>
            <person name="Conant G."/>
            <person name="Lassalle G."/>
            <person name="King G.J."/>
            <person name="Bonnema G."/>
            <person name="Tang H."/>
            <person name="Wang H."/>
            <person name="Belcram H."/>
            <person name="Zhou H."/>
            <person name="Hirakawa H."/>
            <person name="Abe H."/>
            <person name="Guo H."/>
            <person name="Wang H."/>
            <person name="Jin H."/>
            <person name="Parkin I.A."/>
            <person name="Batley J."/>
            <person name="Kim J.S."/>
            <person name="Just J."/>
            <person name="Li J."/>
            <person name="Xu J."/>
            <person name="Deng J."/>
            <person name="Kim J.A."/>
            <person name="Li J."/>
            <person name="Yu J."/>
            <person name="Meng J."/>
            <person name="Wang J."/>
            <person name="Min J."/>
            <person name="Poulain J."/>
            <person name="Wang J."/>
            <person name="Hatakeyama K."/>
            <person name="Wu K."/>
            <person name="Wang L."/>
            <person name="Fang L."/>
            <person name="Trick M."/>
            <person name="Links M.G."/>
            <person name="Zhao M."/>
            <person name="Jin M."/>
            <person name="Ramchiary N."/>
            <person name="Drou N."/>
            <person name="Berkman P.J."/>
            <person name="Cai Q."/>
            <person name="Huang Q."/>
            <person name="Li R."/>
            <person name="Tabata S."/>
            <person name="Cheng S."/>
            <person name="Zhang S."/>
            <person name="Zhang S."/>
            <person name="Huang S."/>
            <person name="Sato S."/>
            <person name="Sun S."/>
            <person name="Kwon S.J."/>
            <person name="Choi S.R."/>
            <person name="Lee T.H."/>
            <person name="Fan W."/>
            <person name="Zhao X."/>
            <person name="Tan X."/>
            <person name="Xu X."/>
            <person name="Wang Y."/>
            <person name="Qiu Y."/>
            <person name="Yin Y."/>
            <person name="Li Y."/>
            <person name="Du Y."/>
            <person name="Liao Y."/>
            <person name="Lim Y."/>
            <person name="Narusaka Y."/>
            <person name="Wang Y."/>
            <person name="Wang Z."/>
            <person name="Li Z."/>
            <person name="Wang Z."/>
            <person name="Xiong Z."/>
            <person name="Zhang Z."/>
        </authorList>
    </citation>
    <scope>NUCLEOTIDE SEQUENCE [LARGE SCALE GENOMIC DNA]</scope>
    <source>
        <strain evidence="2 3">cv. Chiifu-401-42</strain>
    </source>
</reference>
<dbReference type="EnsemblPlants" id="Bra000922.1">
    <property type="protein sequence ID" value="Bra000922.1-P"/>
    <property type="gene ID" value="Bra000922"/>
</dbReference>
<protein>
    <submittedName>
        <fullName evidence="2">Uncharacterized protein</fullName>
    </submittedName>
</protein>
<evidence type="ECO:0000256" key="1">
    <source>
        <dbReference type="SAM" id="MobiDB-lite"/>
    </source>
</evidence>
<dbReference type="InParanoid" id="M4C9P3"/>
<accession>M4C9P3</accession>
<feature type="compositionally biased region" description="Basic and acidic residues" evidence="1">
    <location>
        <begin position="17"/>
        <end position="42"/>
    </location>
</feature>
<dbReference type="HOGENOM" id="CLU_2641595_0_0_1"/>
<evidence type="ECO:0000313" key="2">
    <source>
        <dbReference type="EnsemblPlants" id="Bra000922.1-P"/>
    </source>
</evidence>
<sequence>MELNGDDDGSEMTTDLEGERRMISTERETMDPMEREAVDPTERDYGSRRERRWIRRRERLWISIERDEGGDDRWKIR</sequence>
<proteinExistence type="predicted"/>
<keyword evidence="3" id="KW-1185">Reference proteome</keyword>
<dbReference type="Proteomes" id="UP000011750">
    <property type="component" value="Chromosome A03"/>
</dbReference>
<feature type="compositionally biased region" description="Acidic residues" evidence="1">
    <location>
        <begin position="1"/>
        <end position="16"/>
    </location>
</feature>
<reference evidence="2 3" key="2">
    <citation type="journal article" date="2018" name="Hortic Res">
        <title>Improved Brassica rapa reference genome by single-molecule sequencing and chromosome conformation capture technologies.</title>
        <authorList>
            <person name="Zhang L."/>
            <person name="Cai X."/>
            <person name="Wu J."/>
            <person name="Liu M."/>
            <person name="Grob S."/>
            <person name="Cheng F."/>
            <person name="Liang J."/>
            <person name="Cai C."/>
            <person name="Liu Z."/>
            <person name="Liu B."/>
            <person name="Wang F."/>
            <person name="Li S."/>
            <person name="Liu F."/>
            <person name="Li X."/>
            <person name="Cheng L."/>
            <person name="Yang W."/>
            <person name="Li M.H."/>
            <person name="Grossniklaus U."/>
            <person name="Zheng H."/>
            <person name="Wang X."/>
        </authorList>
    </citation>
    <scope>NUCLEOTIDE SEQUENCE [LARGE SCALE GENOMIC DNA]</scope>
    <source>
        <strain evidence="2 3">cv. Chiifu-401-42</strain>
    </source>
</reference>